<proteinExistence type="inferred from homology"/>
<gene>
    <name evidence="6" type="ORF">T458_07670</name>
</gene>
<evidence type="ECO:0000256" key="1">
    <source>
        <dbReference type="ARBA" id="ARBA00006723"/>
    </source>
</evidence>
<reference evidence="6 7" key="1">
    <citation type="journal article" date="2014" name="Genome Announc.">
        <title>Draft Genome Sequence of Brevibacillus panacihumi Strain W25, a Halotolerant Hydrocarbon-Degrading Bacterium.</title>
        <authorList>
            <person name="Wang X."/>
            <person name="Jin D."/>
            <person name="Zhou L."/>
            <person name="Wu L."/>
            <person name="An W."/>
            <person name="Chen Y."/>
            <person name="Zhao L."/>
        </authorList>
    </citation>
    <scope>NUCLEOTIDE SEQUENCE [LARGE SCALE GENOMIC DNA]</scope>
    <source>
        <strain evidence="6 7">W25</strain>
    </source>
</reference>
<dbReference type="PANTHER" id="PTHR35530">
    <property type="entry name" value="TAUTOMERASE-RELATED"/>
    <property type="match status" value="1"/>
</dbReference>
<feature type="domain" description="4-oxalocrotonate tautomerase-like" evidence="5">
    <location>
        <begin position="14"/>
        <end position="70"/>
    </location>
</feature>
<keyword evidence="2 4" id="KW-0413">Isomerase</keyword>
<dbReference type="AlphaFoldDB" id="V6MAQ5"/>
<dbReference type="HOGENOM" id="CLU_148073_5_2_9"/>
<protein>
    <recommendedName>
        <fullName evidence="4">Tautomerase</fullName>
        <ecNumber evidence="4">5.3.2.-</ecNumber>
    </recommendedName>
</protein>
<evidence type="ECO:0000256" key="2">
    <source>
        <dbReference type="ARBA" id="ARBA00023235"/>
    </source>
</evidence>
<dbReference type="PANTHER" id="PTHR35530:SF1">
    <property type="entry name" value="2-HYDROXYMUCONATE TAUTOMERASE"/>
    <property type="match status" value="1"/>
</dbReference>
<dbReference type="InterPro" id="IPR018191">
    <property type="entry name" value="4-OT"/>
</dbReference>
<keyword evidence="7" id="KW-1185">Reference proteome</keyword>
<dbReference type="SUPFAM" id="SSF55331">
    <property type="entry name" value="Tautomerase/MIF"/>
    <property type="match status" value="1"/>
</dbReference>
<comment type="similarity">
    <text evidence="1 4">Belongs to the 4-oxalocrotonate tautomerase family.</text>
</comment>
<organism evidence="6 7">
    <name type="scientific">Brevibacillus panacihumi W25</name>
    <dbReference type="NCBI Taxonomy" id="1408254"/>
    <lineage>
        <taxon>Bacteria</taxon>
        <taxon>Bacillati</taxon>
        <taxon>Bacillota</taxon>
        <taxon>Bacilli</taxon>
        <taxon>Bacillales</taxon>
        <taxon>Paenibacillaceae</taxon>
        <taxon>Brevibacillus</taxon>
    </lineage>
</organism>
<evidence type="ECO:0000259" key="5">
    <source>
        <dbReference type="Pfam" id="PF01361"/>
    </source>
</evidence>
<dbReference type="Pfam" id="PF01361">
    <property type="entry name" value="Tautomerase"/>
    <property type="match status" value="1"/>
</dbReference>
<dbReference type="STRING" id="1408254.T458_07670"/>
<evidence type="ECO:0000256" key="3">
    <source>
        <dbReference type="PIRSR" id="PIRSR618191-1"/>
    </source>
</evidence>
<dbReference type="EC" id="5.3.2.-" evidence="4"/>
<dbReference type="Gene3D" id="3.30.429.10">
    <property type="entry name" value="Macrophage Migration Inhibitory Factor"/>
    <property type="match status" value="1"/>
</dbReference>
<evidence type="ECO:0000313" key="6">
    <source>
        <dbReference type="EMBL" id="EST55594.1"/>
    </source>
</evidence>
<accession>V6MAQ5</accession>
<dbReference type="NCBIfam" id="TIGR00013">
    <property type="entry name" value="taut"/>
    <property type="match status" value="1"/>
</dbReference>
<dbReference type="EMBL" id="AYJU01000003">
    <property type="protein sequence ID" value="EST55594.1"/>
    <property type="molecule type" value="Genomic_DNA"/>
</dbReference>
<name>V6MAQ5_9BACL</name>
<dbReference type="InterPro" id="IPR004370">
    <property type="entry name" value="4-OT-like_dom"/>
</dbReference>
<feature type="active site" description="Proton acceptor; via imino nitrogen" evidence="3">
    <location>
        <position position="14"/>
    </location>
</feature>
<evidence type="ECO:0000313" key="7">
    <source>
        <dbReference type="Proteomes" id="UP000017973"/>
    </source>
</evidence>
<comment type="caution">
    <text evidence="6">The sequence shown here is derived from an EMBL/GenBank/DDBJ whole genome shotgun (WGS) entry which is preliminary data.</text>
</comment>
<dbReference type="PATRIC" id="fig|1408254.3.peg.1521"/>
<dbReference type="GO" id="GO:0016853">
    <property type="term" value="F:isomerase activity"/>
    <property type="evidence" value="ECO:0007669"/>
    <property type="project" value="UniProtKB-UniRule"/>
</dbReference>
<dbReference type="eggNOG" id="COG1942">
    <property type="taxonomic scope" value="Bacteria"/>
</dbReference>
<evidence type="ECO:0000256" key="4">
    <source>
        <dbReference type="RuleBase" id="RU362032"/>
    </source>
</evidence>
<sequence>MAVNIFHGRGILMPIIEIRILEGRSDEDKERLIQNVTHAVEQSLGAPLQSIRVLIHELPHKHWAVGGKTKDKQ</sequence>
<dbReference type="NCBIfam" id="NF002571">
    <property type="entry name" value="PRK02220.1"/>
    <property type="match status" value="1"/>
</dbReference>
<dbReference type="Proteomes" id="UP000017973">
    <property type="component" value="Unassembled WGS sequence"/>
</dbReference>
<dbReference type="InterPro" id="IPR014347">
    <property type="entry name" value="Tautomerase/MIF_sf"/>
</dbReference>